<name>A0A2K3LNF2_TRIPR</name>
<sequence>MNPLLPGSDWALQARAQFTRADGTLNRSGYFSEIRNCDISSSDDSDSDSGSSSDCIIISPSSFTGKPKNTCRDLVVAGLAPIKMETSSKYTNIEIVKCFREMVKLSGSGDKSGIITEPEGEFVTTVNTNPPHYFYMYTSVIQLLNIWLPFTPFEVSMLRTLNVAPSQLHPNSWAFIKAFEARLSKSDQSVGP</sequence>
<proteinExistence type="predicted"/>
<reference evidence="1 2" key="1">
    <citation type="journal article" date="2014" name="Am. J. Bot.">
        <title>Genome assembly and annotation for red clover (Trifolium pratense; Fabaceae).</title>
        <authorList>
            <person name="Istvanek J."/>
            <person name="Jaros M."/>
            <person name="Krenek A."/>
            <person name="Repkova J."/>
        </authorList>
    </citation>
    <scope>NUCLEOTIDE SEQUENCE [LARGE SCALE GENOMIC DNA]</scope>
    <source>
        <strain evidence="2">cv. Tatra</strain>
        <tissue evidence="1">Young leaves</tissue>
    </source>
</reference>
<dbReference type="EMBL" id="ASHM01037153">
    <property type="protein sequence ID" value="PNX80047.1"/>
    <property type="molecule type" value="Genomic_DNA"/>
</dbReference>
<dbReference type="Proteomes" id="UP000236291">
    <property type="component" value="Unassembled WGS sequence"/>
</dbReference>
<comment type="caution">
    <text evidence="1">The sequence shown here is derived from an EMBL/GenBank/DDBJ whole genome shotgun (WGS) entry which is preliminary data.</text>
</comment>
<evidence type="ECO:0000313" key="2">
    <source>
        <dbReference type="Proteomes" id="UP000236291"/>
    </source>
</evidence>
<dbReference type="AlphaFoldDB" id="A0A2K3LNF2"/>
<evidence type="ECO:0000313" key="1">
    <source>
        <dbReference type="EMBL" id="PNX80047.1"/>
    </source>
</evidence>
<reference evidence="1 2" key="2">
    <citation type="journal article" date="2017" name="Front. Plant Sci.">
        <title>Gene Classification and Mining of Molecular Markers Useful in Red Clover (Trifolium pratense) Breeding.</title>
        <authorList>
            <person name="Istvanek J."/>
            <person name="Dluhosova J."/>
            <person name="Dluhos P."/>
            <person name="Patkova L."/>
            <person name="Nedelnik J."/>
            <person name="Repkova J."/>
        </authorList>
    </citation>
    <scope>NUCLEOTIDE SEQUENCE [LARGE SCALE GENOMIC DNA]</scope>
    <source>
        <strain evidence="2">cv. Tatra</strain>
        <tissue evidence="1">Young leaves</tissue>
    </source>
</reference>
<accession>A0A2K3LNF2</accession>
<gene>
    <name evidence="1" type="ORF">L195_g036042</name>
</gene>
<protein>
    <submittedName>
        <fullName evidence="1">Uncharacterized protein</fullName>
    </submittedName>
</protein>
<organism evidence="1 2">
    <name type="scientific">Trifolium pratense</name>
    <name type="common">Red clover</name>
    <dbReference type="NCBI Taxonomy" id="57577"/>
    <lineage>
        <taxon>Eukaryota</taxon>
        <taxon>Viridiplantae</taxon>
        <taxon>Streptophyta</taxon>
        <taxon>Embryophyta</taxon>
        <taxon>Tracheophyta</taxon>
        <taxon>Spermatophyta</taxon>
        <taxon>Magnoliopsida</taxon>
        <taxon>eudicotyledons</taxon>
        <taxon>Gunneridae</taxon>
        <taxon>Pentapetalae</taxon>
        <taxon>rosids</taxon>
        <taxon>fabids</taxon>
        <taxon>Fabales</taxon>
        <taxon>Fabaceae</taxon>
        <taxon>Papilionoideae</taxon>
        <taxon>50 kb inversion clade</taxon>
        <taxon>NPAAA clade</taxon>
        <taxon>Hologalegina</taxon>
        <taxon>IRL clade</taxon>
        <taxon>Trifolieae</taxon>
        <taxon>Trifolium</taxon>
    </lineage>
</organism>